<gene>
    <name evidence="1" type="ORF">S7711_10463</name>
</gene>
<dbReference type="EMBL" id="KL647853">
    <property type="protein sequence ID" value="KEY73319.1"/>
    <property type="molecule type" value="Genomic_DNA"/>
</dbReference>
<protein>
    <submittedName>
        <fullName evidence="1">Uncharacterized protein</fullName>
    </submittedName>
</protein>
<keyword evidence="2" id="KW-1185">Reference proteome</keyword>
<evidence type="ECO:0000313" key="1">
    <source>
        <dbReference type="EMBL" id="KEY73319.1"/>
    </source>
</evidence>
<accession>A0A084B6Z0</accession>
<proteinExistence type="predicted"/>
<name>A0A084B6Z0_STACB</name>
<evidence type="ECO:0000313" key="2">
    <source>
        <dbReference type="Proteomes" id="UP000028045"/>
    </source>
</evidence>
<dbReference type="OrthoDB" id="10269459at2759"/>
<sequence>MCEITVYFTRCQICHNLSEISRTAPKQCSAHKNKGTCPTGDRENWEPYSIPEAPLCIGCRSKKQEATAEGVAGKEYVYVKAQSDDAEWVLLPKS</sequence>
<dbReference type="AlphaFoldDB" id="A0A084B6Z0"/>
<organism evidence="1 2">
    <name type="scientific">Stachybotrys chartarum (strain CBS 109288 / IBT 7711)</name>
    <name type="common">Toxic black mold</name>
    <name type="synonym">Stilbospora chartarum</name>
    <dbReference type="NCBI Taxonomy" id="1280523"/>
    <lineage>
        <taxon>Eukaryota</taxon>
        <taxon>Fungi</taxon>
        <taxon>Dikarya</taxon>
        <taxon>Ascomycota</taxon>
        <taxon>Pezizomycotina</taxon>
        <taxon>Sordariomycetes</taxon>
        <taxon>Hypocreomycetidae</taxon>
        <taxon>Hypocreales</taxon>
        <taxon>Stachybotryaceae</taxon>
        <taxon>Stachybotrys</taxon>
    </lineage>
</organism>
<reference evidence="1 2" key="1">
    <citation type="journal article" date="2014" name="BMC Genomics">
        <title>Comparative genome sequencing reveals chemotype-specific gene clusters in the toxigenic black mold Stachybotrys.</title>
        <authorList>
            <person name="Semeiks J."/>
            <person name="Borek D."/>
            <person name="Otwinowski Z."/>
            <person name="Grishin N.V."/>
        </authorList>
    </citation>
    <scope>NUCLEOTIDE SEQUENCE [LARGE SCALE GENOMIC DNA]</scope>
    <source>
        <strain evidence="2">CBS 109288 / IBT 7711</strain>
    </source>
</reference>
<dbReference type="Proteomes" id="UP000028045">
    <property type="component" value="Unassembled WGS sequence"/>
</dbReference>
<dbReference type="HOGENOM" id="CLU_2387620_0_0_1"/>